<reference evidence="1" key="1">
    <citation type="submission" date="2022-09" db="EMBL/GenBank/DDBJ databases">
        <title>Emergence of IncN[pMLST15] plasmids harboring a novel non-Tn4401-elements driving KPC-2 carbapenem-resistance.</title>
        <authorList>
            <person name="Yao Y."/>
            <person name="Falgenhauer L."/>
            <person name="Falgenhauer J."/>
            <person name="Imirzalioglu C."/>
            <person name="Chakraborty T."/>
        </authorList>
    </citation>
    <scope>NUCLEOTIDE SEQUENCE</scope>
    <source>
        <strain evidence="1">Sc18412783</strain>
        <plasmid evidence="1">pCPsc18-2783-KPC2</plasmid>
    </source>
</reference>
<accession>A0A9Q9P3K1</accession>
<evidence type="ECO:0008006" key="2">
    <source>
        <dbReference type="Google" id="ProtNLM"/>
    </source>
</evidence>
<sequence>MKVAVINYSGSVGKTLISSYLLAPRLTGAKFYAVETINQSASDLGIENVTSFKGDDFSRLIEDIVFEDAGIIDIGASNVEAFLMAMSRFDSGAN</sequence>
<evidence type="ECO:0000313" key="1">
    <source>
        <dbReference type="EMBL" id="UYA94820.1"/>
    </source>
</evidence>
<protein>
    <recommendedName>
        <fullName evidence="2">Plasmid stabilization protein</fullName>
    </recommendedName>
</protein>
<proteinExistence type="predicted"/>
<gene>
    <name evidence="1" type="ORF">KKU99_p00520</name>
</gene>
<dbReference type="AlphaFoldDB" id="A0A9Q9P3K1"/>
<keyword evidence="1" id="KW-0614">Plasmid</keyword>
<organism evidence="1">
    <name type="scientific">Citrobacter portucalensis</name>
    <dbReference type="NCBI Taxonomy" id="1639133"/>
    <lineage>
        <taxon>Bacteria</taxon>
        <taxon>Pseudomonadati</taxon>
        <taxon>Pseudomonadota</taxon>
        <taxon>Gammaproteobacteria</taxon>
        <taxon>Enterobacterales</taxon>
        <taxon>Enterobacteriaceae</taxon>
        <taxon>Citrobacter</taxon>
        <taxon>Citrobacter freundii complex</taxon>
    </lineage>
</organism>
<dbReference type="EMBL" id="CP104956">
    <property type="protein sequence ID" value="UYA94820.1"/>
    <property type="molecule type" value="Genomic_DNA"/>
</dbReference>
<name>A0A9Q9P3K1_9ENTR</name>
<dbReference type="RefSeq" id="WP_263433410.1">
    <property type="nucleotide sequence ID" value="NZ_CP104956.1"/>
</dbReference>
<geneLocation type="plasmid" evidence="1">
    <name>pCPsc18-2783-KPC2</name>
</geneLocation>